<proteinExistence type="predicted"/>
<sequence length="66" mass="7435">MCTVLSCRDNKGSSENGNPFSDDPANITKSSLLQTNHSFRFSDDLFRVPPIRVLLKRTICLFKTTT</sequence>
<accession>A0A2I1XAR3</accession>
<dbReference type="AlphaFoldDB" id="A0A2I1XAR3"/>
<comment type="caution">
    <text evidence="2">The sequence shown here is derived from an EMBL/GenBank/DDBJ whole genome shotgun (WGS) entry which is preliminary data.</text>
</comment>
<protein>
    <submittedName>
        <fullName evidence="2">Uncharacterized protein</fullName>
    </submittedName>
</protein>
<gene>
    <name evidence="2" type="ORF">CYK00_09315</name>
</gene>
<reference evidence="2 3" key="1">
    <citation type="submission" date="2017-12" db="EMBL/GenBank/DDBJ databases">
        <title>Phylogenetic diversity of female urinary microbiome.</title>
        <authorList>
            <person name="Thomas-White K."/>
            <person name="Wolfe A.J."/>
        </authorList>
    </citation>
    <scope>NUCLEOTIDE SEQUENCE [LARGE SCALE GENOMIC DNA]</scope>
    <source>
        <strain evidence="2 3">UMB0321</strain>
    </source>
</reference>
<organism evidence="2 3">
    <name type="scientific">Neisseria sicca</name>
    <dbReference type="NCBI Taxonomy" id="490"/>
    <lineage>
        <taxon>Bacteria</taxon>
        <taxon>Pseudomonadati</taxon>
        <taxon>Pseudomonadota</taxon>
        <taxon>Betaproteobacteria</taxon>
        <taxon>Neisseriales</taxon>
        <taxon>Neisseriaceae</taxon>
        <taxon>Neisseria</taxon>
    </lineage>
</organism>
<evidence type="ECO:0000313" key="2">
    <source>
        <dbReference type="EMBL" id="PLA39695.1"/>
    </source>
</evidence>
<dbReference type="Proteomes" id="UP000234767">
    <property type="component" value="Unassembled WGS sequence"/>
</dbReference>
<name>A0A2I1XAR3_NEISI</name>
<evidence type="ECO:0000256" key="1">
    <source>
        <dbReference type="SAM" id="MobiDB-lite"/>
    </source>
</evidence>
<evidence type="ECO:0000313" key="3">
    <source>
        <dbReference type="Proteomes" id="UP000234767"/>
    </source>
</evidence>
<dbReference type="EMBL" id="PKJO01000012">
    <property type="protein sequence ID" value="PLA39695.1"/>
    <property type="molecule type" value="Genomic_DNA"/>
</dbReference>
<feature type="region of interest" description="Disordered" evidence="1">
    <location>
        <begin position="1"/>
        <end position="26"/>
    </location>
</feature>